<feature type="domain" description="Fimbrial-type adhesion" evidence="2">
    <location>
        <begin position="201"/>
        <end position="349"/>
    </location>
</feature>
<evidence type="ECO:0000256" key="1">
    <source>
        <dbReference type="SAM" id="SignalP"/>
    </source>
</evidence>
<organism evidence="3 4">
    <name type="scientific">Klebsiella oxytoca</name>
    <dbReference type="NCBI Taxonomy" id="571"/>
    <lineage>
        <taxon>Bacteria</taxon>
        <taxon>Pseudomonadati</taxon>
        <taxon>Pseudomonadota</taxon>
        <taxon>Gammaproteobacteria</taxon>
        <taxon>Enterobacterales</taxon>
        <taxon>Enterobacteriaceae</taxon>
        <taxon>Klebsiella/Raoultella group</taxon>
        <taxon>Klebsiella</taxon>
    </lineage>
</organism>
<dbReference type="InterPro" id="IPR000259">
    <property type="entry name" value="Adhesion_dom_fimbrial"/>
</dbReference>
<gene>
    <name evidence="3" type="ORF">I8Y21_006326</name>
</gene>
<dbReference type="GO" id="GO:0009289">
    <property type="term" value="C:pilus"/>
    <property type="evidence" value="ECO:0007669"/>
    <property type="project" value="InterPro"/>
</dbReference>
<keyword evidence="1" id="KW-0732">Signal</keyword>
<evidence type="ECO:0000313" key="3">
    <source>
        <dbReference type="EMBL" id="HAT1685456.1"/>
    </source>
</evidence>
<dbReference type="Pfam" id="PF00419">
    <property type="entry name" value="Fimbrial"/>
    <property type="match status" value="1"/>
</dbReference>
<feature type="signal peptide" evidence="1">
    <location>
        <begin position="1"/>
        <end position="32"/>
    </location>
</feature>
<dbReference type="InterPro" id="IPR008966">
    <property type="entry name" value="Adhesion_dom_sf"/>
</dbReference>
<dbReference type="EMBL" id="DACSEO010000216">
    <property type="protein sequence ID" value="HAT1685456.1"/>
    <property type="molecule type" value="Genomic_DNA"/>
</dbReference>
<protein>
    <submittedName>
        <fullName evidence="3">Fimbrial protein</fullName>
    </submittedName>
</protein>
<reference evidence="3" key="2">
    <citation type="submission" date="2020-11" db="EMBL/GenBank/DDBJ databases">
        <authorList>
            <consortium name="NCBI Pathogen Detection Project"/>
        </authorList>
    </citation>
    <scope>NUCLEOTIDE SEQUENCE</scope>
    <source>
        <strain evidence="3">R404</strain>
    </source>
</reference>
<comment type="caution">
    <text evidence="3">The sequence shown here is derived from an EMBL/GenBank/DDBJ whole genome shotgun (WGS) entry which is preliminary data.</text>
</comment>
<evidence type="ECO:0000313" key="4">
    <source>
        <dbReference type="Proteomes" id="UP000856143"/>
    </source>
</evidence>
<evidence type="ECO:0000259" key="2">
    <source>
        <dbReference type="Pfam" id="PF00419"/>
    </source>
</evidence>
<name>A0AAN5RH18_KLEOX</name>
<accession>A0AAN5RH18</accession>
<dbReference type="AlphaFoldDB" id="A0AAN5RH18"/>
<dbReference type="InterPro" id="IPR036937">
    <property type="entry name" value="Adhesion_dom_fimbrial_sf"/>
</dbReference>
<proteinExistence type="predicted"/>
<dbReference type="SUPFAM" id="SSF49401">
    <property type="entry name" value="Bacterial adhesins"/>
    <property type="match status" value="1"/>
</dbReference>
<feature type="chain" id="PRO_5042951886" evidence="1">
    <location>
        <begin position="33"/>
        <end position="349"/>
    </location>
</feature>
<dbReference type="Gene3D" id="2.60.40.1090">
    <property type="entry name" value="Fimbrial-type adhesion domain"/>
    <property type="match status" value="1"/>
</dbReference>
<reference evidence="3" key="1">
    <citation type="journal article" date="2018" name="Genome Biol.">
        <title>SKESA: strategic k-mer extension for scrupulous assemblies.</title>
        <authorList>
            <person name="Souvorov A."/>
            <person name="Agarwala R."/>
            <person name="Lipman D.J."/>
        </authorList>
    </citation>
    <scope>NUCLEOTIDE SEQUENCE</scope>
    <source>
        <strain evidence="3">R404</strain>
    </source>
</reference>
<dbReference type="GO" id="GO:0007155">
    <property type="term" value="P:cell adhesion"/>
    <property type="evidence" value="ECO:0007669"/>
    <property type="project" value="InterPro"/>
</dbReference>
<dbReference type="Proteomes" id="UP000856143">
    <property type="component" value="Unassembled WGS sequence"/>
</dbReference>
<sequence>MMKISFCCPRLQGWLSLLCLSLLALLTAPARADSYCMNKGDSVIPIPTEIMVTPQSGGGPLYESPMINFQYQCFLDSKDSSQSKSLQFALSNYGELRQQLDKAGLEVYIVVPNPFGGGENSFNILDGIQNFTSFGSIGSGATQHGRFDFRLRVVKKSAFSGAVKIYFPEKKPFITLNISGVTNTQQATIGFDGFNLQIIPTCFGQVDTPIFVDLGRVYTFQSQPDFSKTVPFSITARRDTGCLLNGDNDQYDSFTLKSTFTTQNALTDGNKAILLTAPDGSPNGLKLYIKDKKGDVTFGQPGDFGELTKPAGNNAAVTTKNYTAVLAATGQPLVTGDFSADVVVTITFQ</sequence>